<dbReference type="PANTHER" id="PTHR12286">
    <property type="entry name" value="SACCHAROPINE DEHYDROGENASE-LIKE OXIDOREDUCTASE"/>
    <property type="match status" value="1"/>
</dbReference>
<evidence type="ECO:0000313" key="5">
    <source>
        <dbReference type="Proteomes" id="UP000053411"/>
    </source>
</evidence>
<dbReference type="VEuPathDB" id="FungiDB:Z520_11047"/>
<dbReference type="PANTHER" id="PTHR12286:SF5">
    <property type="entry name" value="SACCHAROPINE DEHYDROGENASE-LIKE OXIDOREDUCTASE"/>
    <property type="match status" value="1"/>
</dbReference>
<evidence type="ECO:0000313" key="4">
    <source>
        <dbReference type="EMBL" id="KIX93193.1"/>
    </source>
</evidence>
<dbReference type="AlphaFoldDB" id="A0A0D2K9X2"/>
<gene>
    <name evidence="4" type="ORF">Z520_11047</name>
</gene>
<organism evidence="4 5">
    <name type="scientific">Fonsecaea multimorphosa CBS 102226</name>
    <dbReference type="NCBI Taxonomy" id="1442371"/>
    <lineage>
        <taxon>Eukaryota</taxon>
        <taxon>Fungi</taxon>
        <taxon>Dikarya</taxon>
        <taxon>Ascomycota</taxon>
        <taxon>Pezizomycotina</taxon>
        <taxon>Eurotiomycetes</taxon>
        <taxon>Chaetothyriomycetidae</taxon>
        <taxon>Chaetothyriales</taxon>
        <taxon>Herpotrichiellaceae</taxon>
        <taxon>Fonsecaea</taxon>
    </lineage>
</organism>
<protein>
    <recommendedName>
        <fullName evidence="3">Saccharopine dehydrogenase NADP binding domain-containing protein</fullName>
    </recommendedName>
</protein>
<feature type="transmembrane region" description="Helical" evidence="2">
    <location>
        <begin position="293"/>
        <end position="318"/>
    </location>
</feature>
<dbReference type="Gene3D" id="3.40.50.720">
    <property type="entry name" value="NAD(P)-binding Rossmann-like Domain"/>
    <property type="match status" value="1"/>
</dbReference>
<dbReference type="RefSeq" id="XP_016627316.1">
    <property type="nucleotide sequence ID" value="XM_016781538.1"/>
</dbReference>
<keyword evidence="2" id="KW-0472">Membrane</keyword>
<dbReference type="GO" id="GO:0009247">
    <property type="term" value="P:glycolipid biosynthetic process"/>
    <property type="evidence" value="ECO:0007669"/>
    <property type="project" value="TreeGrafter"/>
</dbReference>
<feature type="domain" description="Saccharopine dehydrogenase NADP binding" evidence="3">
    <location>
        <begin position="12"/>
        <end position="142"/>
    </location>
</feature>
<dbReference type="Pfam" id="PF03435">
    <property type="entry name" value="Sacchrp_dh_NADP"/>
    <property type="match status" value="1"/>
</dbReference>
<keyword evidence="2" id="KW-0812">Transmembrane</keyword>
<dbReference type="InterPro" id="IPR005097">
    <property type="entry name" value="Sacchrp_dh_NADP-bd"/>
</dbReference>
<accession>A0A0D2K9X2</accession>
<reference evidence="4 5" key="1">
    <citation type="submission" date="2015-01" db="EMBL/GenBank/DDBJ databases">
        <title>The Genome Sequence of Fonsecaea multimorphosa CBS 102226.</title>
        <authorList>
            <consortium name="The Broad Institute Genomics Platform"/>
            <person name="Cuomo C."/>
            <person name="de Hoog S."/>
            <person name="Gorbushina A."/>
            <person name="Stielow B."/>
            <person name="Teixiera M."/>
            <person name="Abouelleil A."/>
            <person name="Chapman S.B."/>
            <person name="Priest M."/>
            <person name="Young S.K."/>
            <person name="Wortman J."/>
            <person name="Nusbaum C."/>
            <person name="Birren B."/>
        </authorList>
    </citation>
    <scope>NUCLEOTIDE SEQUENCE [LARGE SCALE GENOMIC DNA]</scope>
    <source>
        <strain evidence="4 5">CBS 102226</strain>
    </source>
</reference>
<evidence type="ECO:0000256" key="2">
    <source>
        <dbReference type="SAM" id="Phobius"/>
    </source>
</evidence>
<dbReference type="EMBL" id="KN848096">
    <property type="protein sequence ID" value="KIX93193.1"/>
    <property type="molecule type" value="Genomic_DNA"/>
</dbReference>
<dbReference type="GeneID" id="27716793"/>
<sequence length="437" mass="47365">MAATTASRQYDIILLGATGYTGKLTAEYITTNLPTNIKWAVAGRNQSKLQSLVGELKSLNSTRSSPDVITVASLTTPELTPVVKKTKVLLNAVGPYHLYSTPVVEACAQQGTHYLDVTGETPWVRDIIVKYEDTAKKTGAIMIPEVGVESAPSDLVAYIATRLVRKIWDCGVMDMVAAVHELKSSGPSGGTLATGLGLADFYSTKVMKQCMSDPFVLSPSNLRPFTKDTIYPRNPEPNTYERTGLQKLTGVWKYPRLGHLTTSITAKPNEAIVHRSAGLTPYFYGFNFSYEEYMAVASPVVGVLIHIAVTVLVLLLAFPPTRAILKLFANYKPGSGPTKESTKGDALEIRAVAVAEQLAKQPRKALAHFRYEGGIYALTALLMSEAAMVILTKEEQIKKSHGPGFLTPSCLGDDYVDRLEKAGVKMGVQQIGDMGSK</sequence>
<proteinExistence type="inferred from homology"/>
<dbReference type="SUPFAM" id="SSF51735">
    <property type="entry name" value="NAD(P)-binding Rossmann-fold domains"/>
    <property type="match status" value="1"/>
</dbReference>
<evidence type="ECO:0000259" key="3">
    <source>
        <dbReference type="Pfam" id="PF03435"/>
    </source>
</evidence>
<keyword evidence="5" id="KW-1185">Reference proteome</keyword>
<dbReference type="OrthoDB" id="10268090at2759"/>
<dbReference type="GO" id="GO:0005811">
    <property type="term" value="C:lipid droplet"/>
    <property type="evidence" value="ECO:0007669"/>
    <property type="project" value="TreeGrafter"/>
</dbReference>
<dbReference type="InterPro" id="IPR036291">
    <property type="entry name" value="NAD(P)-bd_dom_sf"/>
</dbReference>
<name>A0A0D2K9X2_9EURO</name>
<dbReference type="GO" id="GO:0005739">
    <property type="term" value="C:mitochondrion"/>
    <property type="evidence" value="ECO:0007669"/>
    <property type="project" value="TreeGrafter"/>
</dbReference>
<evidence type="ECO:0000256" key="1">
    <source>
        <dbReference type="ARBA" id="ARBA00038048"/>
    </source>
</evidence>
<dbReference type="Proteomes" id="UP000053411">
    <property type="component" value="Unassembled WGS sequence"/>
</dbReference>
<dbReference type="GO" id="GO:0005886">
    <property type="term" value="C:plasma membrane"/>
    <property type="evidence" value="ECO:0007669"/>
    <property type="project" value="TreeGrafter"/>
</dbReference>
<comment type="similarity">
    <text evidence="1">Belongs to the saccharopine dehydrogenase family.</text>
</comment>
<keyword evidence="2" id="KW-1133">Transmembrane helix</keyword>
<dbReference type="InterPro" id="IPR051276">
    <property type="entry name" value="Saccharopine_DH-like_oxidrdct"/>
</dbReference>